<gene>
    <name evidence="1" type="ORF">TAT_000356300</name>
    <name evidence="2" type="ORF">TAV_000356200</name>
</gene>
<organism evidence="1">
    <name type="scientific">Theileria annulata</name>
    <dbReference type="NCBI Taxonomy" id="5874"/>
    <lineage>
        <taxon>Eukaryota</taxon>
        <taxon>Sar</taxon>
        <taxon>Alveolata</taxon>
        <taxon>Apicomplexa</taxon>
        <taxon>Aconoidasida</taxon>
        <taxon>Piroplasmida</taxon>
        <taxon>Theileriidae</taxon>
        <taxon>Theileria</taxon>
    </lineage>
</organism>
<protein>
    <submittedName>
        <fullName evidence="1">Uncharacterized protein</fullName>
    </submittedName>
</protein>
<dbReference type="VEuPathDB" id="PiroplasmaDB:TA10755"/>
<evidence type="ECO:0000313" key="1">
    <source>
        <dbReference type="EMBL" id="SVP94649.1"/>
    </source>
</evidence>
<reference evidence="1" key="1">
    <citation type="submission" date="2018-07" db="EMBL/GenBank/DDBJ databases">
        <authorList>
            <person name="Quirk P.G."/>
            <person name="Krulwich T.A."/>
        </authorList>
    </citation>
    <scope>NUCLEOTIDE SEQUENCE</scope>
    <source>
        <strain evidence="1">Anand</strain>
    </source>
</reference>
<evidence type="ECO:0000313" key="2">
    <source>
        <dbReference type="EMBL" id="SVP95402.1"/>
    </source>
</evidence>
<dbReference type="EMBL" id="UIVS01000004">
    <property type="protein sequence ID" value="SVP95402.1"/>
    <property type="molecule type" value="Genomic_DNA"/>
</dbReference>
<accession>A0A3B0N9P5</accession>
<sequence length="381" mass="43608">MNSSTYLYILILVKNFIPQIHAINPFGVNPTPLSTIFPHRTDLPRRLLTTLKSYDHSDNTSSSHICSKFPGWTHTTLAWEDKLAPYRLTLCSKEFGGGGNCMFYSIAGALKEAGYKISFFNFDREDMPLHVRQSILKMNLNKEKFLTMPEVRILASIAFVGLDPTIPGAESYLDVEELKTKLKNTSVALGDAADIQWNPKHWLQMLESKAMDPLQVAKTVFKQISSFAPVYTWGSGDDLYGLAEIMNVDFILFHKTNQVIQHVRSSARAPVCTLLLYYHTMIHFQCAGIVEWVFNSLQYKLFTVYNKFEISDRLYDLIFNQQHFLLTISIGESKYMIPSSFVTVEYSSIQNYDKKKLTDHAIKGIQLRMLSSLEESDKYNE</sequence>
<name>A0A3B0N9P5_THEAN</name>
<proteinExistence type="predicted"/>
<dbReference type="EMBL" id="UIVT01000004">
    <property type="protein sequence ID" value="SVP94649.1"/>
    <property type="molecule type" value="Genomic_DNA"/>
</dbReference>
<dbReference type="AlphaFoldDB" id="A0A3B0N9P5"/>